<organism evidence="1">
    <name type="scientific">Rhizophora mucronata</name>
    <name type="common">Asiatic mangrove</name>
    <dbReference type="NCBI Taxonomy" id="61149"/>
    <lineage>
        <taxon>Eukaryota</taxon>
        <taxon>Viridiplantae</taxon>
        <taxon>Streptophyta</taxon>
        <taxon>Embryophyta</taxon>
        <taxon>Tracheophyta</taxon>
        <taxon>Spermatophyta</taxon>
        <taxon>Magnoliopsida</taxon>
        <taxon>eudicotyledons</taxon>
        <taxon>Gunneridae</taxon>
        <taxon>Pentapetalae</taxon>
        <taxon>rosids</taxon>
        <taxon>fabids</taxon>
        <taxon>Malpighiales</taxon>
        <taxon>Rhizophoraceae</taxon>
        <taxon>Rhizophora</taxon>
    </lineage>
</organism>
<dbReference type="EMBL" id="GGEC01077504">
    <property type="protein sequence ID" value="MBX57988.1"/>
    <property type="molecule type" value="Transcribed_RNA"/>
</dbReference>
<proteinExistence type="predicted"/>
<reference evidence="1" key="1">
    <citation type="submission" date="2018-02" db="EMBL/GenBank/DDBJ databases">
        <title>Rhizophora mucronata_Transcriptome.</title>
        <authorList>
            <person name="Meera S.P."/>
            <person name="Sreeshan A."/>
            <person name="Augustine A."/>
        </authorList>
    </citation>
    <scope>NUCLEOTIDE SEQUENCE</scope>
    <source>
        <tissue evidence="1">Leaf</tissue>
    </source>
</reference>
<dbReference type="AlphaFoldDB" id="A0A2P2PTB4"/>
<protein>
    <submittedName>
        <fullName evidence="1">Uncharacterized protein</fullName>
    </submittedName>
</protein>
<sequence>MHYAINFSNSIKGMQTNGNIRNRSQSLLTLCTKFSHFPENRTVTVQDILAFFHIAKSLSR</sequence>
<name>A0A2P2PTB4_RHIMU</name>
<evidence type="ECO:0000313" key="1">
    <source>
        <dbReference type="EMBL" id="MBX57988.1"/>
    </source>
</evidence>
<accession>A0A2P2PTB4</accession>